<evidence type="ECO:0000313" key="2">
    <source>
        <dbReference type="EMBL" id="KAJ56473.1"/>
    </source>
</evidence>
<keyword evidence="3" id="KW-1185">Reference proteome</keyword>
<dbReference type="InterPro" id="IPR011032">
    <property type="entry name" value="GroES-like_sf"/>
</dbReference>
<gene>
    <name evidence="2" type="ORF">ACMU_05890</name>
</gene>
<dbReference type="Gene3D" id="3.90.180.10">
    <property type="entry name" value="Medium-chain alcohol dehydrogenases, catalytic domain"/>
    <property type="match status" value="1"/>
</dbReference>
<dbReference type="PANTHER" id="PTHR43677:SF4">
    <property type="entry name" value="QUINONE OXIDOREDUCTASE-LIKE PROTEIN 2"/>
    <property type="match status" value="1"/>
</dbReference>
<dbReference type="Pfam" id="PF08240">
    <property type="entry name" value="ADH_N"/>
    <property type="match status" value="1"/>
</dbReference>
<evidence type="ECO:0000259" key="1">
    <source>
        <dbReference type="SMART" id="SM00829"/>
    </source>
</evidence>
<proteinExistence type="predicted"/>
<reference evidence="2 3" key="1">
    <citation type="submission" date="2014-03" db="EMBL/GenBank/DDBJ databases">
        <title>Draft Genome Sequence of Actibacterium mucosum KCTC 23349, a Marine Alphaproteobacterium with Complex Ionic Requirements Isolated from Mediterranean Seawater at Malvarrosa Beach, Valencia, Spain.</title>
        <authorList>
            <person name="Arahal D.R."/>
            <person name="Shao Z."/>
            <person name="Lai Q."/>
            <person name="Pujalte M.J."/>
        </authorList>
    </citation>
    <scope>NUCLEOTIDE SEQUENCE [LARGE SCALE GENOMIC DNA]</scope>
    <source>
        <strain evidence="2 3">KCTC 23349</strain>
    </source>
</reference>
<evidence type="ECO:0000313" key="3">
    <source>
        <dbReference type="Proteomes" id="UP000026249"/>
    </source>
</evidence>
<dbReference type="PANTHER" id="PTHR43677">
    <property type="entry name" value="SHORT-CHAIN DEHYDROGENASE/REDUCTASE"/>
    <property type="match status" value="1"/>
</dbReference>
<dbReference type="InterPro" id="IPR020843">
    <property type="entry name" value="ER"/>
</dbReference>
<comment type="caution">
    <text evidence="2">The sequence shown here is derived from an EMBL/GenBank/DDBJ whole genome shotgun (WGS) entry which is preliminary data.</text>
</comment>
<accession>A0A037ZK49</accession>
<dbReference type="AlphaFoldDB" id="A0A037ZK49"/>
<dbReference type="EMBL" id="JFKE01000002">
    <property type="protein sequence ID" value="KAJ56473.1"/>
    <property type="molecule type" value="Genomic_DNA"/>
</dbReference>
<dbReference type="Pfam" id="PF00107">
    <property type="entry name" value="ADH_zinc_N"/>
    <property type="match status" value="1"/>
</dbReference>
<feature type="domain" description="Enoyl reductase (ER)" evidence="1">
    <location>
        <begin position="13"/>
        <end position="317"/>
    </location>
</feature>
<dbReference type="SUPFAM" id="SSF50129">
    <property type="entry name" value="GroES-like"/>
    <property type="match status" value="1"/>
</dbReference>
<dbReference type="GO" id="GO:0016491">
    <property type="term" value="F:oxidoreductase activity"/>
    <property type="evidence" value="ECO:0007669"/>
    <property type="project" value="InterPro"/>
</dbReference>
<dbReference type="SMART" id="SM00829">
    <property type="entry name" value="PKS_ER"/>
    <property type="match status" value="1"/>
</dbReference>
<dbReference type="CDD" id="cd08241">
    <property type="entry name" value="QOR1"/>
    <property type="match status" value="1"/>
</dbReference>
<dbReference type="InterPro" id="IPR051397">
    <property type="entry name" value="Zn-ADH-like_protein"/>
</dbReference>
<dbReference type="Gene3D" id="3.40.50.720">
    <property type="entry name" value="NAD(P)-binding Rossmann-like Domain"/>
    <property type="match status" value="1"/>
</dbReference>
<protein>
    <recommendedName>
        <fullName evidence="1">Enoyl reductase (ER) domain-containing protein</fullName>
    </recommendedName>
</protein>
<dbReference type="SUPFAM" id="SSF51735">
    <property type="entry name" value="NAD(P)-binding Rossmann-fold domains"/>
    <property type="match status" value="1"/>
</dbReference>
<organism evidence="2 3">
    <name type="scientific">Actibacterium mucosum KCTC 23349</name>
    <dbReference type="NCBI Taxonomy" id="1454373"/>
    <lineage>
        <taxon>Bacteria</taxon>
        <taxon>Pseudomonadati</taxon>
        <taxon>Pseudomonadota</taxon>
        <taxon>Alphaproteobacteria</taxon>
        <taxon>Rhodobacterales</taxon>
        <taxon>Roseobacteraceae</taxon>
        <taxon>Actibacterium</taxon>
    </lineage>
</organism>
<sequence length="323" mass="33568">MKCFEIPEKGKNGAIVDRDAPEAQSGQYLIDVTACGLNFADLLMGEGKYQERLPFPLIPGMEVAGVVRAVGKGVDPAAVGQRVAAFCGAGGLAEQVAVPAERCLPVPEDMTDIEAAGFQIAYGTSHVALDHLARLKPGETLVVTGAAGGVGLTAVEIGALMGAKVVACARGADKLRVAQEAGAHHLLDSDTADLRAEIKALGGADVVYDAIGGEQFDAILRATNPGARLLPIGFAGGAVPQIPANYLLVKNLTVFGFYWGGYLKLHPEVVTGSMSTLMSWFAQGRLRPVVSQATPLPQAAQALDDLRARRSTGKVVITVNQSG</sequence>
<dbReference type="InterPro" id="IPR013149">
    <property type="entry name" value="ADH-like_C"/>
</dbReference>
<name>A0A037ZK49_9RHOB</name>
<dbReference type="STRING" id="1454373.ACMU_05890"/>
<dbReference type="OrthoDB" id="4190732at2"/>
<dbReference type="Proteomes" id="UP000026249">
    <property type="component" value="Unassembled WGS sequence"/>
</dbReference>
<dbReference type="RefSeq" id="WP_035256549.1">
    <property type="nucleotide sequence ID" value="NZ_JFKE01000002.1"/>
</dbReference>
<dbReference type="InterPro" id="IPR013154">
    <property type="entry name" value="ADH-like_N"/>
</dbReference>
<dbReference type="InterPro" id="IPR036291">
    <property type="entry name" value="NAD(P)-bd_dom_sf"/>
</dbReference>